<dbReference type="RefSeq" id="WP_111659864.1">
    <property type="nucleotide sequence ID" value="NZ_QLLO01000004.1"/>
</dbReference>
<dbReference type="InterPro" id="IPR016187">
    <property type="entry name" value="CTDL_fold"/>
</dbReference>
<gene>
    <name evidence="3" type="ORF">LY08_01551</name>
</gene>
<feature type="signal peptide" evidence="1">
    <location>
        <begin position="1"/>
        <end position="21"/>
    </location>
</feature>
<dbReference type="InterPro" id="IPR034007">
    <property type="entry name" value="CTLD_bac"/>
</dbReference>
<keyword evidence="1" id="KW-0732">Signal</keyword>
<dbReference type="Proteomes" id="UP000248703">
    <property type="component" value="Unassembled WGS sequence"/>
</dbReference>
<dbReference type="AlphaFoldDB" id="A0A327RG29"/>
<evidence type="ECO:0000259" key="2">
    <source>
        <dbReference type="PROSITE" id="PS50041"/>
    </source>
</evidence>
<evidence type="ECO:0000313" key="4">
    <source>
        <dbReference type="Proteomes" id="UP000248703"/>
    </source>
</evidence>
<dbReference type="PROSITE" id="PS50041">
    <property type="entry name" value="C_TYPE_LECTIN_2"/>
    <property type="match status" value="1"/>
</dbReference>
<comment type="caution">
    <text evidence="3">The sequence shown here is derived from an EMBL/GenBank/DDBJ whole genome shotgun (WGS) entry which is preliminary data.</text>
</comment>
<dbReference type="CDD" id="cd03603">
    <property type="entry name" value="CLECT_VCBS"/>
    <property type="match status" value="1"/>
</dbReference>
<evidence type="ECO:0000313" key="3">
    <source>
        <dbReference type="EMBL" id="RAJ15198.1"/>
    </source>
</evidence>
<accession>A0A327RG29</accession>
<feature type="chain" id="PRO_5016466780" evidence="1">
    <location>
        <begin position="22"/>
        <end position="811"/>
    </location>
</feature>
<dbReference type="Gene3D" id="3.10.100.10">
    <property type="entry name" value="Mannose-Binding Protein A, subunit A"/>
    <property type="match status" value="1"/>
</dbReference>
<dbReference type="NCBIfam" id="TIGR04131">
    <property type="entry name" value="Bac_Flav_CTERM"/>
    <property type="match status" value="1"/>
</dbReference>
<dbReference type="InterPro" id="IPR001304">
    <property type="entry name" value="C-type_lectin-like"/>
</dbReference>
<dbReference type="Pfam" id="PF19081">
    <property type="entry name" value="Ig_7"/>
    <property type="match status" value="1"/>
</dbReference>
<dbReference type="InterPro" id="IPR044023">
    <property type="entry name" value="Ig_7"/>
</dbReference>
<dbReference type="Pfam" id="PF13585">
    <property type="entry name" value="CHU_C"/>
    <property type="match status" value="1"/>
</dbReference>
<dbReference type="EMBL" id="QLLO01000004">
    <property type="protein sequence ID" value="RAJ15198.1"/>
    <property type="molecule type" value="Genomic_DNA"/>
</dbReference>
<feature type="domain" description="C-type lectin" evidence="2">
    <location>
        <begin position="143"/>
        <end position="269"/>
    </location>
</feature>
<dbReference type="OrthoDB" id="9765926at2"/>
<proteinExistence type="predicted"/>
<reference evidence="3 4" key="1">
    <citation type="submission" date="2018-06" db="EMBL/GenBank/DDBJ databases">
        <title>Genomic Encyclopedia of Archaeal and Bacterial Type Strains, Phase II (KMG-II): from individual species to whole genera.</title>
        <authorList>
            <person name="Goeker M."/>
        </authorList>
    </citation>
    <scope>NUCLEOTIDE SEQUENCE [LARGE SCALE GENOMIC DNA]</scope>
    <source>
        <strain evidence="3 4">DSM 24464</strain>
    </source>
</reference>
<dbReference type="InterPro" id="IPR016186">
    <property type="entry name" value="C-type_lectin-like/link_sf"/>
</dbReference>
<keyword evidence="4" id="KW-1185">Reference proteome</keyword>
<protein>
    <submittedName>
        <fullName evidence="3">Gliding motility-associated-like protein</fullName>
    </submittedName>
</protein>
<evidence type="ECO:0000256" key="1">
    <source>
        <dbReference type="SAM" id="SignalP"/>
    </source>
</evidence>
<organism evidence="3 4">
    <name type="scientific">Olleya aquimaris</name>
    <dbReference type="NCBI Taxonomy" id="639310"/>
    <lineage>
        <taxon>Bacteria</taxon>
        <taxon>Pseudomonadati</taxon>
        <taxon>Bacteroidota</taxon>
        <taxon>Flavobacteriia</taxon>
        <taxon>Flavobacteriales</taxon>
        <taxon>Flavobacteriaceae</taxon>
    </lineage>
</organism>
<sequence>MNFKNTLFFYCLFGCSIAALAQDNPPSITATGSNQYCPGESIPIANSVSITDPDVGDNTLDVIVIQISQGYNSGQDLLVLTGAHPSISSTWNESQGQLTLTGPATFTEFETAIESVTYQTSQILFLNEKYFSINIGNANYLPSTGHYYFYVENVGISWTQAVADASATTYYGLQGYLATLTSSQESQIAGEQSIGTGWIGASDEETEGVWKWVTGPEAGTTFWIGDFTGGPANGAFSFWNINEPNDFGGNEDYAHITDPSIGFPGSWNDLPVLGSTEAGNPYEPKGYIVEFGGMPGDPVVNLSTSTIIYTPRILSFNNNSGCANEPIELSVTSNADNVFWFEDQTSTTVLSEGLTYSPTVSEITTFWVAPVFSGCNNAGIRSPVIASVIPTPQANDITISQCDDTLISDGVTVFNLNSYSANFAGEAIFDRQINYYLDAGLTQSINGNNYTNITNPQTVFAEIIFTDNGCSDVAEITLEVNSSLVNNVSIEACDYSIIDGITTFTLSDADSDILLGLPDGLNTAFFATFNEALTGQNPLPNTYENTIPFNQTIYTRVTEDNSCYGIAEVELIVNPILPIDSNEVVYYCSNQFPNTITLSTQVLDPNYSFIWSTGATTSAIEVNQEGAFTVEIINNNTLCSQTKVFTVLNSDVATIDSVNVIDVSQNNSITINVSGEGTYQYALDFSGPYQMSNVFYNIEAGEYTVYIKDTKNDCGIVSINVYVLGYPNFFTPNDDNINDTWQIKGVPSNFQAAFRVNIYDRYGKLLYTMDNPNDSWDGKFNGIKLPTSDYWFTAFLARGKYFTGHFTLKTN</sequence>
<dbReference type="InterPro" id="IPR026341">
    <property type="entry name" value="T9SS_type_B"/>
</dbReference>
<dbReference type="SUPFAM" id="SSF56436">
    <property type="entry name" value="C-type lectin-like"/>
    <property type="match status" value="1"/>
</dbReference>
<name>A0A327RG29_9FLAO</name>